<dbReference type="CDD" id="cd02509">
    <property type="entry name" value="GDP-M1P_Guanylyltransferase"/>
    <property type="match status" value="1"/>
</dbReference>
<dbReference type="NCBIfam" id="TIGR01479">
    <property type="entry name" value="GMP_PMI"/>
    <property type="match status" value="1"/>
</dbReference>
<evidence type="ECO:0000259" key="4">
    <source>
        <dbReference type="Pfam" id="PF00483"/>
    </source>
</evidence>
<dbReference type="Pfam" id="PF00483">
    <property type="entry name" value="NTP_transferase"/>
    <property type="match status" value="1"/>
</dbReference>
<dbReference type="InterPro" id="IPR005835">
    <property type="entry name" value="NTP_transferase_dom"/>
</dbReference>
<dbReference type="EC" id="2.7.7.13" evidence="6"/>
<dbReference type="Proteomes" id="UP001596492">
    <property type="component" value="Unassembled WGS sequence"/>
</dbReference>
<name>A0ABW2IMG3_9PROT</name>
<dbReference type="SUPFAM" id="SSF53448">
    <property type="entry name" value="Nucleotide-diphospho-sugar transferases"/>
    <property type="match status" value="1"/>
</dbReference>
<dbReference type="InterPro" id="IPR051161">
    <property type="entry name" value="Mannose-6P_isomerase_type2"/>
</dbReference>
<dbReference type="InterPro" id="IPR010819">
    <property type="entry name" value="AGE/CE"/>
</dbReference>
<dbReference type="RefSeq" id="WP_382167362.1">
    <property type="nucleotide sequence ID" value="NZ_JBHTBR010000005.1"/>
</dbReference>
<dbReference type="InterPro" id="IPR049577">
    <property type="entry name" value="GMPP_N"/>
</dbReference>
<keyword evidence="6" id="KW-0808">Transferase</keyword>
<protein>
    <submittedName>
        <fullName evidence="6">Mannose-1-phosphate guanylyltransferase/mannose-6-phosphate isomerase</fullName>
        <ecNumber evidence="6">2.7.7.13</ecNumber>
        <ecNumber evidence="6">5.3.1.8</ecNumber>
    </submittedName>
</protein>
<organism evidence="6 7">
    <name type="scientific">Hirschia litorea</name>
    <dbReference type="NCBI Taxonomy" id="1199156"/>
    <lineage>
        <taxon>Bacteria</taxon>
        <taxon>Pseudomonadati</taxon>
        <taxon>Pseudomonadota</taxon>
        <taxon>Alphaproteobacteria</taxon>
        <taxon>Hyphomonadales</taxon>
        <taxon>Hyphomonadaceae</taxon>
        <taxon>Hirschia</taxon>
    </lineage>
</organism>
<dbReference type="PANTHER" id="PTHR46390">
    <property type="entry name" value="MANNOSE-1-PHOSPHATE GUANYLYLTRANSFERASE"/>
    <property type="match status" value="1"/>
</dbReference>
<dbReference type="Gene3D" id="1.50.10.10">
    <property type="match status" value="1"/>
</dbReference>
<evidence type="ECO:0000313" key="6">
    <source>
        <dbReference type="EMBL" id="MFC7292122.1"/>
    </source>
</evidence>
<dbReference type="Pfam" id="PF22640">
    <property type="entry name" value="ManC_GMP_beta-helix"/>
    <property type="match status" value="1"/>
</dbReference>
<dbReference type="InterPro" id="IPR029044">
    <property type="entry name" value="Nucleotide-diphossugar_trans"/>
</dbReference>
<gene>
    <name evidence="6" type="ORF">ACFQS8_10885</name>
</gene>
<feature type="domain" description="Nucleotidyl transferase" evidence="4">
    <location>
        <begin position="8"/>
        <end position="291"/>
    </location>
</feature>
<dbReference type="GO" id="GO:0004475">
    <property type="term" value="F:mannose-1-phosphate guanylyltransferase (GTP) activity"/>
    <property type="evidence" value="ECO:0007669"/>
    <property type="project" value="UniProtKB-EC"/>
</dbReference>
<reference evidence="7" key="1">
    <citation type="journal article" date="2019" name="Int. J. Syst. Evol. Microbiol.">
        <title>The Global Catalogue of Microorganisms (GCM) 10K type strain sequencing project: providing services to taxonomists for standard genome sequencing and annotation.</title>
        <authorList>
            <consortium name="The Broad Institute Genomics Platform"/>
            <consortium name="The Broad Institute Genome Sequencing Center for Infectious Disease"/>
            <person name="Wu L."/>
            <person name="Ma J."/>
        </authorList>
    </citation>
    <scope>NUCLEOTIDE SEQUENCE [LARGE SCALE GENOMIC DNA]</scope>
    <source>
        <strain evidence="7">CCUG 51308</strain>
    </source>
</reference>
<dbReference type="SUPFAM" id="SSF48208">
    <property type="entry name" value="Six-hairpin glycosidases"/>
    <property type="match status" value="1"/>
</dbReference>
<dbReference type="EMBL" id="JBHTBR010000005">
    <property type="protein sequence ID" value="MFC7292122.1"/>
    <property type="molecule type" value="Genomic_DNA"/>
</dbReference>
<comment type="similarity">
    <text evidence="1">Belongs to the N-acylglucosamine 2-epimerase family.</text>
</comment>
<dbReference type="PANTHER" id="PTHR46390:SF1">
    <property type="entry name" value="MANNOSE-1-PHOSPHATE GUANYLYLTRANSFERASE"/>
    <property type="match status" value="1"/>
</dbReference>
<dbReference type="InterPro" id="IPR008928">
    <property type="entry name" value="6-hairpin_glycosidase_sf"/>
</dbReference>
<evidence type="ECO:0000256" key="3">
    <source>
        <dbReference type="RuleBase" id="RU004190"/>
    </source>
</evidence>
<dbReference type="InterPro" id="IPR012341">
    <property type="entry name" value="6hp_glycosidase-like_sf"/>
</dbReference>
<dbReference type="InterPro" id="IPR006375">
    <property type="entry name" value="Man1P_GuaTrfase/Man6P_Isoase"/>
</dbReference>
<dbReference type="GO" id="GO:0004476">
    <property type="term" value="F:mannose-6-phosphate isomerase activity"/>
    <property type="evidence" value="ECO:0007669"/>
    <property type="project" value="UniProtKB-EC"/>
</dbReference>
<evidence type="ECO:0000313" key="7">
    <source>
        <dbReference type="Proteomes" id="UP001596492"/>
    </source>
</evidence>
<proteinExistence type="inferred from homology"/>
<keyword evidence="6" id="KW-0548">Nucleotidyltransferase</keyword>
<keyword evidence="7" id="KW-1185">Reference proteome</keyword>
<evidence type="ECO:0000256" key="1">
    <source>
        <dbReference type="ARBA" id="ARBA00008558"/>
    </source>
</evidence>
<comment type="similarity">
    <text evidence="3">Belongs to the mannose-6-phosphate isomerase type 2 family.</text>
</comment>
<evidence type="ECO:0000259" key="5">
    <source>
        <dbReference type="Pfam" id="PF22640"/>
    </source>
</evidence>
<dbReference type="Pfam" id="PF07221">
    <property type="entry name" value="GlcNAc_2-epim"/>
    <property type="match status" value="1"/>
</dbReference>
<dbReference type="EC" id="5.3.1.8" evidence="6"/>
<comment type="caution">
    <text evidence="6">The sequence shown here is derived from an EMBL/GenBank/DDBJ whole genome shotgun (WGS) entry which is preliminary data.</text>
</comment>
<dbReference type="SUPFAM" id="SSF159283">
    <property type="entry name" value="Guanosine diphospho-D-mannose pyrophosphorylase/mannose-6-phosphate isomerase linker domain"/>
    <property type="match status" value="1"/>
</dbReference>
<evidence type="ECO:0000256" key="2">
    <source>
        <dbReference type="ARBA" id="ARBA00023235"/>
    </source>
</evidence>
<dbReference type="Gene3D" id="3.90.550.10">
    <property type="entry name" value="Spore Coat Polysaccharide Biosynthesis Protein SpsA, Chain A"/>
    <property type="match status" value="1"/>
</dbReference>
<feature type="domain" description="MannoseP isomerase/GMP-like beta-helix" evidence="5">
    <location>
        <begin position="307"/>
        <end position="354"/>
    </location>
</feature>
<keyword evidence="2 6" id="KW-0413">Isomerase</keyword>
<dbReference type="InterPro" id="IPR054566">
    <property type="entry name" value="ManC/GMP-like_b-helix"/>
</dbReference>
<sequence length="751" mass="83614">MTLKIVPAILCGGSGTRLWPLSRSHEPKQLQTLFGEHSLLTHTALRMNAVPNSAAPLIICSQAYANEVETQLLENNIPVSAILEEPMGRDTAAAAGIAAHWVNDNLGEDAVLVLVPADHYIEDMEHFQTAILEAAQTAAKGNICTIGVTPDRPETGFGYIKRAPSQLDGVPGYPVEKFVEKPDADTAQSYVDSGDYVWNAGIFAVRGSTYLSELSNFEPDIYAKVIAACDCARLETSANGYKHLQYDPLLFSAIEKKSIDYAIMERTENAAVVPAKFGWSDVGSWASVRELGTMDKNGNNLTGDVRIVDSKNCLVQASGRVVAVIGLDDVAIIDTPDALLVCHTEHAQSVKKVHQALEKDGHSTALGHGSRSKSFESRSRGWARNWLFNQALPLWADIGLDREYGGAYEALDMDGKPIHDMGRRFRVQARQVYAFAHAHEMGWKEGAHALESPLNYMLKHCWLDSGGWGHTFNRDGSLRDSRVDTYDQAFALLGLGWAYKVTGDKKVMDAANKTRDVLFNRLRHPVIGFVEGIPATTPRRANPHMHLFEMAMAWMELFGDEQMADLAQEIFELYTQRFCVDGLLREYFHEDLTPLPDRANPKYLMLEPGHLLEWAYLLRKYEKLTGRKTNTTAVLEAFSDTYGIAPKTGLVMNQCYPDGTHPEEVKCRLWPQTEYIRLKLTQGSIVEQRKGLEMLERLKKHYLTVGGENMGYWHDEVDAQGKVLSSNSPASTLYHVLGCLMPLLAEKEAKK</sequence>
<accession>A0ABW2IMG3</accession>